<dbReference type="SUPFAM" id="SSF54001">
    <property type="entry name" value="Cysteine proteinases"/>
    <property type="match status" value="1"/>
</dbReference>
<feature type="domain" description="Transglutaminase-like" evidence="2">
    <location>
        <begin position="262"/>
        <end position="337"/>
    </location>
</feature>
<evidence type="ECO:0000313" key="4">
    <source>
        <dbReference type="EMBL" id="TWI84902.1"/>
    </source>
</evidence>
<feature type="domain" description="DUF3857" evidence="3">
    <location>
        <begin position="100"/>
        <end position="202"/>
    </location>
</feature>
<dbReference type="Gene3D" id="2.60.40.3140">
    <property type="match status" value="1"/>
</dbReference>
<keyword evidence="5" id="KW-1185">Reference proteome</keyword>
<dbReference type="RefSeq" id="WP_144883360.1">
    <property type="nucleotide sequence ID" value="NZ_VLLE01000002.1"/>
</dbReference>
<dbReference type="Gene3D" id="3.10.620.30">
    <property type="match status" value="1"/>
</dbReference>
<dbReference type="InterPro" id="IPR024618">
    <property type="entry name" value="DUF3857"/>
</dbReference>
<dbReference type="InterPro" id="IPR002931">
    <property type="entry name" value="Transglutaminase-like"/>
</dbReference>
<dbReference type="Proteomes" id="UP000316167">
    <property type="component" value="Unassembled WGS sequence"/>
</dbReference>
<feature type="chain" id="PRO_5022138359" evidence="1">
    <location>
        <begin position="21"/>
        <end position="623"/>
    </location>
</feature>
<gene>
    <name evidence="4" type="ORF">IQ13_0055</name>
</gene>
<protein>
    <submittedName>
        <fullName evidence="4">Uncharacterized protein DUF3857</fullName>
    </submittedName>
</protein>
<organism evidence="4 5">
    <name type="scientific">Lacibacter cauensis</name>
    <dbReference type="NCBI Taxonomy" id="510947"/>
    <lineage>
        <taxon>Bacteria</taxon>
        <taxon>Pseudomonadati</taxon>
        <taxon>Bacteroidota</taxon>
        <taxon>Chitinophagia</taxon>
        <taxon>Chitinophagales</taxon>
        <taxon>Chitinophagaceae</taxon>
        <taxon>Lacibacter</taxon>
    </lineage>
</organism>
<accession>A0A562SUE8</accession>
<feature type="signal peptide" evidence="1">
    <location>
        <begin position="1"/>
        <end position="20"/>
    </location>
</feature>
<dbReference type="AlphaFoldDB" id="A0A562SUE8"/>
<evidence type="ECO:0000256" key="1">
    <source>
        <dbReference type="SAM" id="SignalP"/>
    </source>
</evidence>
<sequence>MRVHFLFVACLLMFQLSAAAQETEDDNISIVKSIRSFRFVKGTVDNPVVIKEEHSRMFTCNKYRTDVPVVELFNIIETIDEVDIRVDGSKRHGIVPAYEYYNRDGIFYSDEQVCYFTLPVSKIGNKSEVTLKKTIKDPRYFTNIFFTEGYAINEQEIKLYVPAWVSLDIKEYHFGKYNIRKSVSQESGETVYTFLMNNIPKFKQESSAPGLTYYAPHILVLCKSAQPKDVPYTYFKTVKEQYEWYQSLVKTIGDDEKIVKEKAEEIVKGISNDEEKVKKIFQWVQDNIRYIAFENGIAGFKPEKAQEVLRKKYGDCKGMANLLTVMLRSIKLDARRCWIGTKHIAYDYSTPSLSVDNHMICAWMKDGKPVYLDATEKYIGFGEIAERIQGRQTLIENGNQYLLEKVPVASYLQNTSTEKRKLVIEGNNLRGHITHVWKGENKEWLLNALTDIKQDKQENALKQFLAEGESGFEISNLKITNLADYNNDLKIEYDVLWKNAVSVFDKDAYLSIDNRVNFKDFKIDTDKRTLPYWLQFKNNLVFEIELVLPSDKVVSELPEKINIKQPGYSFYAAYTNEAGKINYRSEIIINNAEIVPENFSQWNKDIKQLTDFYDQQLVLTSKK</sequence>
<dbReference type="InterPro" id="IPR038765">
    <property type="entry name" value="Papain-like_cys_pep_sf"/>
</dbReference>
<comment type="caution">
    <text evidence="4">The sequence shown here is derived from an EMBL/GenBank/DDBJ whole genome shotgun (WGS) entry which is preliminary data.</text>
</comment>
<dbReference type="EMBL" id="VLLE01000002">
    <property type="protein sequence ID" value="TWI84902.1"/>
    <property type="molecule type" value="Genomic_DNA"/>
</dbReference>
<evidence type="ECO:0000259" key="2">
    <source>
        <dbReference type="Pfam" id="PF01841"/>
    </source>
</evidence>
<evidence type="ECO:0000313" key="5">
    <source>
        <dbReference type="Proteomes" id="UP000316167"/>
    </source>
</evidence>
<dbReference type="Gene3D" id="2.60.120.1130">
    <property type="match status" value="1"/>
</dbReference>
<keyword evidence="1" id="KW-0732">Signal</keyword>
<evidence type="ECO:0000259" key="3">
    <source>
        <dbReference type="Pfam" id="PF12969"/>
    </source>
</evidence>
<name>A0A562SUE8_9BACT</name>
<dbReference type="OrthoDB" id="8595007at2"/>
<dbReference type="Pfam" id="PF01841">
    <property type="entry name" value="Transglut_core"/>
    <property type="match status" value="1"/>
</dbReference>
<dbReference type="Pfam" id="PF12969">
    <property type="entry name" value="DUF3857"/>
    <property type="match status" value="1"/>
</dbReference>
<proteinExistence type="predicted"/>
<reference evidence="4 5" key="1">
    <citation type="journal article" date="2015" name="Stand. Genomic Sci.">
        <title>Genomic Encyclopedia of Bacterial and Archaeal Type Strains, Phase III: the genomes of soil and plant-associated and newly described type strains.</title>
        <authorList>
            <person name="Whitman W.B."/>
            <person name="Woyke T."/>
            <person name="Klenk H.P."/>
            <person name="Zhou Y."/>
            <person name="Lilburn T.G."/>
            <person name="Beck B.J."/>
            <person name="De Vos P."/>
            <person name="Vandamme P."/>
            <person name="Eisen J.A."/>
            <person name="Garrity G."/>
            <person name="Hugenholtz P."/>
            <person name="Kyrpides N.C."/>
        </authorList>
    </citation>
    <scope>NUCLEOTIDE SEQUENCE [LARGE SCALE GENOMIC DNA]</scope>
    <source>
        <strain evidence="4 5">CGMCC 1.7271</strain>
    </source>
</reference>